<name>A0AAV8UJT6_9RHOD</name>
<feature type="region of interest" description="Disordered" evidence="1">
    <location>
        <begin position="167"/>
        <end position="238"/>
    </location>
</feature>
<feature type="compositionally biased region" description="Basic residues" evidence="1">
    <location>
        <begin position="229"/>
        <end position="238"/>
    </location>
</feature>
<feature type="compositionally biased region" description="Low complexity" evidence="1">
    <location>
        <begin position="192"/>
        <end position="203"/>
    </location>
</feature>
<feature type="compositionally biased region" description="Basic and acidic residues" evidence="1">
    <location>
        <begin position="56"/>
        <end position="65"/>
    </location>
</feature>
<feature type="compositionally biased region" description="Polar residues" evidence="1">
    <location>
        <begin position="212"/>
        <end position="222"/>
    </location>
</feature>
<dbReference type="Proteomes" id="UP001157974">
    <property type="component" value="Unassembled WGS sequence"/>
</dbReference>
<proteinExistence type="predicted"/>
<feature type="region of interest" description="Disordered" evidence="1">
    <location>
        <begin position="1"/>
        <end position="150"/>
    </location>
</feature>
<sequence>MEGDSFASRSLQRKIDGLPVEVERSREGTTEVTDWSRTSRSQKGPGPPITDSFGEVSRDAADKRRFSLRSSLRPDPALDERYKALIDENASASGSGGGHGAVDSKEKDSEITLSQDLTSHIQGSSGRVERTEIDPTWSPPTHSGGNYERKQNALKRDCLINLISSAPLQPPEWKGLPQFSSSDSQSVELRDSNLSLSLDGSSSHEPPENQEAKQQGRWSTVRQRLASLKPRRRRSSSN</sequence>
<keyword evidence="3" id="KW-1185">Reference proteome</keyword>
<dbReference type="AlphaFoldDB" id="A0AAV8UJT6"/>
<evidence type="ECO:0000313" key="2">
    <source>
        <dbReference type="EMBL" id="KAJ8902810.1"/>
    </source>
</evidence>
<dbReference type="EMBL" id="JAMWBK010000008">
    <property type="protein sequence ID" value="KAJ8902810.1"/>
    <property type="molecule type" value="Genomic_DNA"/>
</dbReference>
<protein>
    <submittedName>
        <fullName evidence="2">Uncharacterized protein</fullName>
    </submittedName>
</protein>
<reference evidence="2 3" key="1">
    <citation type="journal article" date="2023" name="Nat. Commun.">
        <title>Origin of minicircular mitochondrial genomes in red algae.</title>
        <authorList>
            <person name="Lee Y."/>
            <person name="Cho C.H."/>
            <person name="Lee Y.M."/>
            <person name="Park S.I."/>
            <person name="Yang J.H."/>
            <person name="West J.A."/>
            <person name="Bhattacharya D."/>
            <person name="Yoon H.S."/>
        </authorList>
    </citation>
    <scope>NUCLEOTIDE SEQUENCE [LARGE SCALE GENOMIC DNA]</scope>
    <source>
        <strain evidence="2 3">CCMP1338</strain>
        <tissue evidence="2">Whole cell</tissue>
    </source>
</reference>
<accession>A0AAV8UJT6</accession>
<evidence type="ECO:0000313" key="3">
    <source>
        <dbReference type="Proteomes" id="UP001157974"/>
    </source>
</evidence>
<feature type="compositionally biased region" description="Basic and acidic residues" evidence="1">
    <location>
        <begin position="76"/>
        <end position="86"/>
    </location>
</feature>
<gene>
    <name evidence="2" type="ORF">NDN08_006130</name>
</gene>
<feature type="compositionally biased region" description="Polar residues" evidence="1">
    <location>
        <begin position="111"/>
        <end position="125"/>
    </location>
</feature>
<feature type="compositionally biased region" description="Basic and acidic residues" evidence="1">
    <location>
        <begin position="13"/>
        <end position="29"/>
    </location>
</feature>
<feature type="compositionally biased region" description="Polar residues" evidence="1">
    <location>
        <begin position="30"/>
        <end position="42"/>
    </location>
</feature>
<comment type="caution">
    <text evidence="2">The sequence shown here is derived from an EMBL/GenBank/DDBJ whole genome shotgun (WGS) entry which is preliminary data.</text>
</comment>
<organism evidence="2 3">
    <name type="scientific">Rhodosorus marinus</name>
    <dbReference type="NCBI Taxonomy" id="101924"/>
    <lineage>
        <taxon>Eukaryota</taxon>
        <taxon>Rhodophyta</taxon>
        <taxon>Stylonematophyceae</taxon>
        <taxon>Stylonematales</taxon>
        <taxon>Stylonemataceae</taxon>
        <taxon>Rhodosorus</taxon>
    </lineage>
</organism>
<evidence type="ECO:0000256" key="1">
    <source>
        <dbReference type="SAM" id="MobiDB-lite"/>
    </source>
</evidence>
<feature type="compositionally biased region" description="Polar residues" evidence="1">
    <location>
        <begin position="178"/>
        <end position="187"/>
    </location>
</feature>